<comment type="subcellular location">
    <subcellularLocation>
        <location evidence="1">Membrane</location>
    </subcellularLocation>
</comment>
<dbReference type="GO" id="GO:0016020">
    <property type="term" value="C:membrane"/>
    <property type="evidence" value="ECO:0007669"/>
    <property type="project" value="UniProtKB-SubCell"/>
</dbReference>
<dbReference type="SMART" id="SM00304">
    <property type="entry name" value="HAMP"/>
    <property type="match status" value="1"/>
</dbReference>
<dbReference type="GO" id="GO:0004888">
    <property type="term" value="F:transmembrane signaling receptor activity"/>
    <property type="evidence" value="ECO:0007669"/>
    <property type="project" value="InterPro"/>
</dbReference>
<keyword evidence="6" id="KW-0472">Membrane</keyword>
<dbReference type="Gene3D" id="1.10.287.950">
    <property type="entry name" value="Methyl-accepting chemotaxis protein"/>
    <property type="match status" value="1"/>
</dbReference>
<evidence type="ECO:0000259" key="7">
    <source>
        <dbReference type="PROSITE" id="PS50111"/>
    </source>
</evidence>
<dbReference type="FunFam" id="1.10.287.950:FF:000001">
    <property type="entry name" value="Methyl-accepting chemotaxis sensory transducer"/>
    <property type="match status" value="1"/>
</dbReference>
<dbReference type="GO" id="GO:0007165">
    <property type="term" value="P:signal transduction"/>
    <property type="evidence" value="ECO:0007669"/>
    <property type="project" value="UniProtKB-KW"/>
</dbReference>
<dbReference type="PROSITE" id="PS50111">
    <property type="entry name" value="CHEMOTAXIS_TRANSDUC_2"/>
    <property type="match status" value="1"/>
</dbReference>
<dbReference type="InterPro" id="IPR004090">
    <property type="entry name" value="Chemotax_Me-accpt_rcpt"/>
</dbReference>
<evidence type="ECO:0000256" key="6">
    <source>
        <dbReference type="SAM" id="Phobius"/>
    </source>
</evidence>
<evidence type="ECO:0000313" key="9">
    <source>
        <dbReference type="EMBL" id="TCK51898.1"/>
    </source>
</evidence>
<dbReference type="PANTHER" id="PTHR32089">
    <property type="entry name" value="METHYL-ACCEPTING CHEMOTAXIS PROTEIN MCPB"/>
    <property type="match status" value="1"/>
</dbReference>
<dbReference type="SMART" id="SM00283">
    <property type="entry name" value="MA"/>
    <property type="match status" value="1"/>
</dbReference>
<dbReference type="CDD" id="cd06225">
    <property type="entry name" value="HAMP"/>
    <property type="match status" value="1"/>
</dbReference>
<dbReference type="PRINTS" id="PR00260">
    <property type="entry name" value="CHEMTRNSDUCR"/>
</dbReference>
<comment type="caution">
    <text evidence="9">The sequence shown here is derived from an EMBL/GenBank/DDBJ whole genome shotgun (WGS) entry which is preliminary data.</text>
</comment>
<dbReference type="InterPro" id="IPR004089">
    <property type="entry name" value="MCPsignal_dom"/>
</dbReference>
<keyword evidence="6" id="KW-0812">Transmembrane</keyword>
<evidence type="ECO:0000256" key="3">
    <source>
        <dbReference type="ARBA" id="ARBA00029447"/>
    </source>
</evidence>
<dbReference type="Pfam" id="PF00672">
    <property type="entry name" value="HAMP"/>
    <property type="match status" value="1"/>
</dbReference>
<feature type="region of interest" description="Disordered" evidence="5">
    <location>
        <begin position="633"/>
        <end position="662"/>
    </location>
</feature>
<dbReference type="RefSeq" id="WP_131912811.1">
    <property type="nucleotide sequence ID" value="NZ_OU594967.1"/>
</dbReference>
<proteinExistence type="inferred from homology"/>
<dbReference type="AlphaFoldDB" id="A0A4R1JLG6"/>
<feature type="transmembrane region" description="Helical" evidence="6">
    <location>
        <begin position="310"/>
        <end position="331"/>
    </location>
</feature>
<dbReference type="PROSITE" id="PS50885">
    <property type="entry name" value="HAMP"/>
    <property type="match status" value="1"/>
</dbReference>
<dbReference type="InterPro" id="IPR003660">
    <property type="entry name" value="HAMP_dom"/>
</dbReference>
<evidence type="ECO:0000256" key="4">
    <source>
        <dbReference type="PROSITE-ProRule" id="PRU00284"/>
    </source>
</evidence>
<evidence type="ECO:0000256" key="2">
    <source>
        <dbReference type="ARBA" id="ARBA00023224"/>
    </source>
</evidence>
<evidence type="ECO:0000259" key="8">
    <source>
        <dbReference type="PROSITE" id="PS50885"/>
    </source>
</evidence>
<reference evidence="9 10" key="1">
    <citation type="submission" date="2019-03" db="EMBL/GenBank/DDBJ databases">
        <title>Genomic Encyclopedia of Type Strains, Phase IV (KMG-IV): sequencing the most valuable type-strain genomes for metagenomic binning, comparative biology and taxonomic classification.</title>
        <authorList>
            <person name="Goeker M."/>
        </authorList>
    </citation>
    <scope>NUCLEOTIDE SEQUENCE [LARGE SCALE GENOMIC DNA]</scope>
    <source>
        <strain evidence="9 10">DSM 18577</strain>
    </source>
</reference>
<dbReference type="EMBL" id="SMGD01000013">
    <property type="protein sequence ID" value="TCK51898.1"/>
    <property type="molecule type" value="Genomic_DNA"/>
</dbReference>
<dbReference type="Proteomes" id="UP000295565">
    <property type="component" value="Unassembled WGS sequence"/>
</dbReference>
<dbReference type="Pfam" id="PF00015">
    <property type="entry name" value="MCPsignal"/>
    <property type="match status" value="1"/>
</dbReference>
<name>A0A4R1JLG6_9GAMM</name>
<evidence type="ECO:0000313" key="10">
    <source>
        <dbReference type="Proteomes" id="UP000295565"/>
    </source>
</evidence>
<dbReference type="GO" id="GO:0006935">
    <property type="term" value="P:chemotaxis"/>
    <property type="evidence" value="ECO:0007669"/>
    <property type="project" value="InterPro"/>
</dbReference>
<accession>A0A4R1JLG6</accession>
<sequence>MKLSVVTRMIIGFAVLFVLICVLAWIGEQTVTHVTNQEDIVVHRLLPMTEETNQLSGILLSSSRLVGLYTNASKSPERQRLKARHDQLKNVYQSTVQSLLHNAKSYPVMAQPLRDIQPLADKVFSVADQLMDLHEKLLNNKQQVQQLHQTYLSDWAYFKDDAQSVNDSVNSSQHWLTSSLMSTGISIQRMLNKAFYENDPQKVKQELSVIHSYIKSFNSKFNQLKDNVGQASDDLAPYAQSLQSLTAPQGLLAKMKQVGIFSSEQAALFGQLNQVIDHTLSIVREAHQRLSQISAEVAKQTQANVESSRWWMVTGVVVSLILAILVGINLVQSIRDPLKRTLSHIQRMVAGDYSQQLTIKRMDEFGLISTQLNELTVQLNQIVRSIIDDASLLEKQAEDGVQACDHTRELMSTQSQKTETVANNMQLMAEQVREVSQQADASGELVTSVTEQTREGRAAIQQTLSMTTQLQEMMTDIVGQMSALQARSQDIGSIVDVIENISEQTNLLALNAAIEAARAGDHGRGFAVVADQVRHLATQTQSSTQEILQVIQTLQSQSEKSVQMIQTGQQMTQECVEQVNRNDSTLQSIAEQLNTTQQYSEQIMEQARQALAVVNDVSEHSQQIVHLSQQADHEASVQQDGSVALKDRSEQQLRRMDQFKLA</sequence>
<feature type="compositionally biased region" description="Basic and acidic residues" evidence="5">
    <location>
        <begin position="645"/>
        <end position="662"/>
    </location>
</feature>
<organism evidence="9 10">
    <name type="scientific">Celerinatantimonas diazotrophica</name>
    <dbReference type="NCBI Taxonomy" id="412034"/>
    <lineage>
        <taxon>Bacteria</taxon>
        <taxon>Pseudomonadati</taxon>
        <taxon>Pseudomonadota</taxon>
        <taxon>Gammaproteobacteria</taxon>
        <taxon>Celerinatantimonadaceae</taxon>
        <taxon>Celerinatantimonas</taxon>
    </lineage>
</organism>
<evidence type="ECO:0000256" key="1">
    <source>
        <dbReference type="ARBA" id="ARBA00004370"/>
    </source>
</evidence>
<keyword evidence="10" id="KW-1185">Reference proteome</keyword>
<evidence type="ECO:0000256" key="5">
    <source>
        <dbReference type="SAM" id="MobiDB-lite"/>
    </source>
</evidence>
<gene>
    <name evidence="9" type="ORF">EV690_1985</name>
</gene>
<dbReference type="CDD" id="cd11386">
    <property type="entry name" value="MCP_signal"/>
    <property type="match status" value="1"/>
</dbReference>
<feature type="domain" description="Methyl-accepting transducer" evidence="7">
    <location>
        <begin position="389"/>
        <end position="625"/>
    </location>
</feature>
<dbReference type="SUPFAM" id="SSF58104">
    <property type="entry name" value="Methyl-accepting chemotaxis protein (MCP) signaling domain"/>
    <property type="match status" value="1"/>
</dbReference>
<comment type="similarity">
    <text evidence="3">Belongs to the methyl-accepting chemotaxis (MCP) protein family.</text>
</comment>
<keyword evidence="6" id="KW-1133">Transmembrane helix</keyword>
<keyword evidence="2 4" id="KW-0807">Transducer</keyword>
<protein>
    <submittedName>
        <fullName evidence="9">Methyl-accepting chemotaxis protein</fullName>
    </submittedName>
</protein>
<dbReference type="PANTHER" id="PTHR32089:SF70">
    <property type="entry name" value="ENERGY TAXIS MODULATING METHYL ACCEPTING SENSORY TRANSDUCER"/>
    <property type="match status" value="1"/>
</dbReference>
<feature type="domain" description="HAMP" evidence="8">
    <location>
        <begin position="332"/>
        <end position="384"/>
    </location>
</feature>
<dbReference type="OrthoDB" id="9781845at2"/>